<dbReference type="InterPro" id="IPR020846">
    <property type="entry name" value="MFS_dom"/>
</dbReference>
<dbReference type="PANTHER" id="PTHR42718:SF9">
    <property type="entry name" value="MAJOR FACILITATOR SUPERFAMILY MULTIDRUG TRANSPORTER MFSC"/>
    <property type="match status" value="1"/>
</dbReference>
<evidence type="ECO:0000256" key="6">
    <source>
        <dbReference type="SAM" id="Phobius"/>
    </source>
</evidence>
<sequence length="227" mass="25006">MTDLHIGIADIDKASWTITGYLLGYICMMPLVGKLSDVFGHKKLLVITLIVFALGSLLVGLSTNLIFLVASRIFQAIAAGSTIPLAISIANHSLPKNKHIIAYGIIAVCAEIGSIVGPLWGGIITNYLDWRWVFWLNIPLVILIIPIVFRNIKTNDKTNERIDYAGAFFTTLTLIFLTLTISRLQIMNSITLVCCIVTVLAIIGLISRQITAKNPIIPRFLFSKEII</sequence>
<evidence type="ECO:0000256" key="3">
    <source>
        <dbReference type="ARBA" id="ARBA00022692"/>
    </source>
</evidence>
<evidence type="ECO:0000259" key="7">
    <source>
        <dbReference type="PROSITE" id="PS50850"/>
    </source>
</evidence>
<dbReference type="SUPFAM" id="SSF103473">
    <property type="entry name" value="MFS general substrate transporter"/>
    <property type="match status" value="1"/>
</dbReference>
<protein>
    <recommendedName>
        <fullName evidence="7">Major facilitator superfamily (MFS) profile domain-containing protein</fullName>
    </recommendedName>
</protein>
<keyword evidence="5 6" id="KW-0472">Membrane</keyword>
<dbReference type="PROSITE" id="PS50850">
    <property type="entry name" value="MFS"/>
    <property type="match status" value="1"/>
</dbReference>
<feature type="transmembrane region" description="Helical" evidence="6">
    <location>
        <begin position="44"/>
        <end position="67"/>
    </location>
</feature>
<name>A0A383F6X5_9ZZZZ</name>
<dbReference type="EMBL" id="UINC01231913">
    <property type="protein sequence ID" value="SVE64654.1"/>
    <property type="molecule type" value="Genomic_DNA"/>
</dbReference>
<dbReference type="InterPro" id="IPR036259">
    <property type="entry name" value="MFS_trans_sf"/>
</dbReference>
<feature type="domain" description="Major facilitator superfamily (MFS) profile" evidence="7">
    <location>
        <begin position="1"/>
        <end position="227"/>
    </location>
</feature>
<organism evidence="8">
    <name type="scientific">marine metagenome</name>
    <dbReference type="NCBI Taxonomy" id="408172"/>
    <lineage>
        <taxon>unclassified sequences</taxon>
        <taxon>metagenomes</taxon>
        <taxon>ecological metagenomes</taxon>
    </lineage>
</organism>
<feature type="transmembrane region" description="Helical" evidence="6">
    <location>
        <begin position="132"/>
        <end position="152"/>
    </location>
</feature>
<evidence type="ECO:0000256" key="1">
    <source>
        <dbReference type="ARBA" id="ARBA00004141"/>
    </source>
</evidence>
<keyword evidence="2" id="KW-0813">Transport</keyword>
<dbReference type="Pfam" id="PF07690">
    <property type="entry name" value="MFS_1"/>
    <property type="match status" value="1"/>
</dbReference>
<dbReference type="PANTHER" id="PTHR42718">
    <property type="entry name" value="MAJOR FACILITATOR SUPERFAMILY MULTIDRUG TRANSPORTER MFSC"/>
    <property type="match status" value="1"/>
</dbReference>
<dbReference type="InterPro" id="IPR011701">
    <property type="entry name" value="MFS"/>
</dbReference>
<reference evidence="8" key="1">
    <citation type="submission" date="2018-05" db="EMBL/GenBank/DDBJ databases">
        <authorList>
            <person name="Lanie J.A."/>
            <person name="Ng W.-L."/>
            <person name="Kazmierczak K.M."/>
            <person name="Andrzejewski T.M."/>
            <person name="Davidsen T.M."/>
            <person name="Wayne K.J."/>
            <person name="Tettelin H."/>
            <person name="Glass J.I."/>
            <person name="Rusch D."/>
            <person name="Podicherti R."/>
            <person name="Tsui H.-C.T."/>
            <person name="Winkler M.E."/>
        </authorList>
    </citation>
    <scope>NUCLEOTIDE SEQUENCE</scope>
</reference>
<feature type="transmembrane region" description="Helical" evidence="6">
    <location>
        <begin position="73"/>
        <end position="93"/>
    </location>
</feature>
<feature type="transmembrane region" description="Helical" evidence="6">
    <location>
        <begin position="187"/>
        <end position="206"/>
    </location>
</feature>
<keyword evidence="4 6" id="KW-1133">Transmembrane helix</keyword>
<accession>A0A383F6X5</accession>
<gene>
    <name evidence="8" type="ORF">METZ01_LOCUS517508</name>
</gene>
<evidence type="ECO:0000313" key="8">
    <source>
        <dbReference type="EMBL" id="SVE64654.1"/>
    </source>
</evidence>
<evidence type="ECO:0000256" key="2">
    <source>
        <dbReference type="ARBA" id="ARBA00022448"/>
    </source>
</evidence>
<feature type="non-terminal residue" evidence="8">
    <location>
        <position position="1"/>
    </location>
</feature>
<dbReference type="AlphaFoldDB" id="A0A383F6X5"/>
<dbReference type="GO" id="GO:0022857">
    <property type="term" value="F:transmembrane transporter activity"/>
    <property type="evidence" value="ECO:0007669"/>
    <property type="project" value="InterPro"/>
</dbReference>
<evidence type="ECO:0000256" key="5">
    <source>
        <dbReference type="ARBA" id="ARBA00023136"/>
    </source>
</evidence>
<evidence type="ECO:0000256" key="4">
    <source>
        <dbReference type="ARBA" id="ARBA00022989"/>
    </source>
</evidence>
<dbReference type="GO" id="GO:0016020">
    <property type="term" value="C:membrane"/>
    <property type="evidence" value="ECO:0007669"/>
    <property type="project" value="UniProtKB-SubCell"/>
</dbReference>
<feature type="transmembrane region" description="Helical" evidence="6">
    <location>
        <begin position="14"/>
        <end position="32"/>
    </location>
</feature>
<dbReference type="Gene3D" id="1.20.1720.10">
    <property type="entry name" value="Multidrug resistance protein D"/>
    <property type="match status" value="1"/>
</dbReference>
<feature type="transmembrane region" description="Helical" evidence="6">
    <location>
        <begin position="164"/>
        <end position="181"/>
    </location>
</feature>
<feature type="non-terminal residue" evidence="8">
    <location>
        <position position="227"/>
    </location>
</feature>
<proteinExistence type="predicted"/>
<keyword evidence="3 6" id="KW-0812">Transmembrane</keyword>
<comment type="subcellular location">
    <subcellularLocation>
        <location evidence="1">Membrane</location>
        <topology evidence="1">Multi-pass membrane protein</topology>
    </subcellularLocation>
</comment>
<feature type="transmembrane region" description="Helical" evidence="6">
    <location>
        <begin position="100"/>
        <end position="120"/>
    </location>
</feature>